<name>A0A9W7E6G3_9STRA</name>
<dbReference type="Pfam" id="PF00632">
    <property type="entry name" value="HECT"/>
    <property type="match status" value="1"/>
</dbReference>
<feature type="compositionally biased region" description="Pro residues" evidence="4">
    <location>
        <begin position="1465"/>
        <end position="1478"/>
    </location>
</feature>
<feature type="region of interest" description="Disordered" evidence="4">
    <location>
        <begin position="307"/>
        <end position="331"/>
    </location>
</feature>
<evidence type="ECO:0000259" key="5">
    <source>
        <dbReference type="PROSITE" id="PS50237"/>
    </source>
</evidence>
<keyword evidence="8" id="KW-1185">Reference proteome</keyword>
<evidence type="ECO:0000256" key="3">
    <source>
        <dbReference type="PROSITE-ProRule" id="PRU00104"/>
    </source>
</evidence>
<accession>A0A9W7E6G3</accession>
<dbReference type="InterPro" id="IPR035983">
    <property type="entry name" value="Hect_E3_ubiquitin_ligase"/>
</dbReference>
<dbReference type="EMBL" id="BRXY01000137">
    <property type="protein sequence ID" value="GMH70069.1"/>
    <property type="molecule type" value="Genomic_DNA"/>
</dbReference>
<dbReference type="InterPro" id="IPR010606">
    <property type="entry name" value="Mib_Herc2"/>
</dbReference>
<evidence type="ECO:0000313" key="8">
    <source>
        <dbReference type="Proteomes" id="UP001165085"/>
    </source>
</evidence>
<dbReference type="PROSITE" id="PS51416">
    <property type="entry name" value="MIB_HERC2"/>
    <property type="match status" value="1"/>
</dbReference>
<dbReference type="InterPro" id="IPR037252">
    <property type="entry name" value="Mib_Herc2_sf"/>
</dbReference>
<dbReference type="Gene3D" id="3.30.2160.10">
    <property type="entry name" value="Hect, E3 ligase catalytic domain"/>
    <property type="match status" value="1"/>
</dbReference>
<feature type="region of interest" description="Disordered" evidence="4">
    <location>
        <begin position="2285"/>
        <end position="2304"/>
    </location>
</feature>
<evidence type="ECO:0000256" key="1">
    <source>
        <dbReference type="ARBA" id="ARBA00022786"/>
    </source>
</evidence>
<dbReference type="Gene3D" id="2.30.30.40">
    <property type="entry name" value="SH3 Domains"/>
    <property type="match status" value="1"/>
</dbReference>
<feature type="compositionally biased region" description="Basic residues" evidence="4">
    <location>
        <begin position="549"/>
        <end position="564"/>
    </location>
</feature>
<dbReference type="Gene3D" id="2.60.120.200">
    <property type="match status" value="1"/>
</dbReference>
<dbReference type="OrthoDB" id="239701at2759"/>
<feature type="compositionally biased region" description="Acidic residues" evidence="4">
    <location>
        <begin position="2158"/>
        <end position="2167"/>
    </location>
</feature>
<keyword evidence="2" id="KW-1015">Disulfide bond</keyword>
<sequence>MGNQQSQSSNSNSSNSNDSSSTPTPDLNLIAQLQLGTAIVNDAHVVGLADRYAPAVSQSSQNSNAAKDNKAASRKTLVELFKSEAQGHALERLSELLSDRNVEEASSKTSAKSPNPQSSPQPPINPLEVTPEEPKGPLTPEDEMLNRRKGLLEVLHSNLNLTRSATMPASPYTIMPSSALTTEKASSEAIMRSTSIRMSLLTMKHLMESEDQTFTPSQTQLFTSITSSLASLIHSTGLLSLSQTSAIDIQTLNLVTKFTKKVAKKCDDENVKRGAVTMQLAVALSLGDVGGVVRVGKTIGGANYEVISSTSATPPSPPSSDSEEDSAPSSAVTGNVLSLQHFINLLDTHTVKYCMRNPNPNSQVTKFDVMLESSSRQQRSSPAPQSALSIAGDGGRDCYIVTEDEIAKVETGYHGGLKGVCERKKTGLNGMVEKHLSIPSTLDNISLTVTNPAGLDIYATLDRNPTTVKMLAYGDTVELETFENYKDWEGRECLKVGEGFVRVVDTQTGSKDKKGPAPDEYEDYSDSESMSSEDSSQHYDSEDSESQPSRRRHRHRGRMGGRRGRRDDDDDDDNNNDNNNNNSSSNNNGDENAENNNNSNGDSKTQTPAKHNFDNVYISKKDLRLTVNDIQQQTYAAITPSGLHVIPSHHRSHVATFDPATLSLVSVSPLPELIEKRPKIGNLCCGKYGGILVNLLLSAASVLSNDINTDVTPSPTDPLPIPSFKPSAPAPNMFKIPPSPAPNATPNSDVSSTQSPTLVVSFGARRSITTIGCLVTFEPPTDATDEELTKPPPLTVTIASAANPAVTVLSEPSLTSDVNGKQYLSYSLNIPPMSTSSLSFTFHYSLTTQTSSPLSLISLYGFGVLPSTESNIGLTSDGRRLYYVQSTSTKLLVKPEDEPASTLSTSTLNPMTLKRGYSLCTNGHEIMIGVNKETITAIEGKEENDKKAKAKKDDDFTTMKYYTYSLETHSETSVHEEPFENAPGGPTAPSCLFFDARNNVIHGVTPLGMVSRWRNSGLQPRLNDMALPPPDGKSNHAIVAKILGHLNRLSSPYGPPLLPMADEELMNEVEVTSYAGEEISLFKIRGINYPGNKVGWNFVTVDYSSFNNEHVPTVVNISSGFLCDRIADFIEKLPASTVVLAATAGNVTSGEKMSPRCIKAFESIGADKIEKMKGSDSFAIIGIKGTTTPASIKQSLASFSTATNVRGILPTPSIPLCVDATPTTFNELISLLLEYSDRLYEDFDAPNLSILISTIRILTSNFYQLLKGTDPETAVTFIKKKHAQALKAMLLKCSVDPPADSNLSTVLLRLLKCSLNLFWPTTSERCELLIGYLKKYVSNDLRGFEPQILQMLMVQLSKPAAITDLLKQASSKGKNVEPPGPLIDSLLKITVKEWKVSAQSQTPVATDIGSASLNMLATLTNHVISQATNVLAEESEKVKTSSSSSSSSSSPPPPTGAADLTLDPDAPPAPPAVTPSPPTKNAFEPPAPPAAEEIVNASVGLKNLVLIADFFSTMTTTLTEFAKELKKSKKSGAKYFDLELEKSIRGPLTALLPNLIFSVHCLIEKFGSSFLPELPMLASKLLPLVESISALIKCVPPSRIKKAASSVKEVVSKKTVTLESKHPYLPYTDEVIELKIPGASEMIITFDERTRTEHSYDYVKFYKDREKKNLITSTKFSGRDSDCHWPGHPKCPDVEPLVIQGDTCYIEWRSDGSNEDWGWLLNATTEVKSKAGGTENHWLVSLDYHISSCISTICGKVIVGPAFAPEEDVSSTWFEDTIFGGGGTLMSTHPQALVKTEKQKEEDKFLLSLMSVQGGDKDGTVVEQLVHKMKRRVPEDQGNEKNINAAVYASIATLLWARSSVPDAMRFADGRDTKPTEALLKVWKLGQKMRQYFKLSDVRAAAASNEPGPPALVRGDSLYHGANESVVVEVSTRIIEKAKYLISLPVPAHDADPDAIRGKFQAAAKLALTRQTSFNTDRWKRAVGELQSTHKLSRFMEWRRVANERRNKNRVLSVSERILTFLQSDIKIENLISVKAKRNQRAKMRANGLKMLHSLLSKTSTLKSLSSSIATLQALSLTSRPSSSKTHFMNGVEGSDVRVREDVRKSYFDVLNRVVEVLEGVTHRDVVDSFRESEELLLQQLESEVGEEGAITPPIDGNIEDGDSDEKGEDKLENISKKKTDPQELDRTALTVSCLSSLSIDFDYTDHPTLQTTSLLNVLRPLLGSKHSDIRNRAWSVFEVLLSRGVGGEGQPLEAMENLSGWTTRLLTLLEEQLEDAVDTVLASHTRFLPPPPSPEKANSSSEAALPTQLLRSPVNLDPNFNGKVVPHVDIYKSHSVSLWVKRRQTDFDVERETFPVEGRDFTIKEGWRVVRSSSHPSLKKKKELSRKALKRDKLLLEHGTVVNILEGGEVEVLWDNDKKKETCRFGKVVQLKEGKEVEDEEEEENEGDGQSDSNSENQSDNEDDQESDQESRATPTMDDNYDPYATPTVDDDYGRATPTVDDDSSIDSVEESNGLAGNNGAVPVDEAFFRPLLPAASRESLNATPTLGGLAAVASLSPSADVNATPVQTPLKSKKVYDLTVIDEDAAGLIYYKGRPSSESLVEPWSTMCLQVSPSGTLTFMASIGGEGKWIKVQGERRIDTEWCHVCVVAKDDVLTLYVNGEKDGSSKIPTSMSNKASSGPSKDIAIIESPHPYPNSCDQTWNVSVPNARGYSIAFDEKSCTEKTFDFVRFWKDDSKNERFGDEKYCGGMDGTEGNWPGVDGREPLIIDSESFVVQFKSDASNNDWGWKFYATPIFAEEEEQKEGGEPTGLDPDVDALAATPNTTDQPVVLPEDEEQNEAPNNLIANNLSPFYLGNPPQGVLPVADLTSSMVHKSFDGFVSHMSVYPHSLAVGDVEAIQGEKPMLSPMVASSSLCLDVLCMVLRCARSGLMSTSAALVSPSILKALIILSRLGSVDVKISATRVLQFVMPLAKTEVVDRQSGLVEGLSGSLCFVNKLIQEIGENVNSFYRNSQSRKRGEGWDYSRREKAAITHEQVKLLRALTGNEDFAKQIFSTINGAVGEFKSLRSKLFALRQREIDENIVLEDCEQGDVSLELVNVILATLEIIGGEFDENIIGRSGVCRLSKDDAVEECVIVGEAAPPSAKEQENMKNDEKAAWAELGNFGDALIVAYGSDVRAEGTVGGIVPIGSVVVTPDQEAMGILKEALANDDTTREGVVTLLSDLLDTDLSSGRTQLDVLLKEEDVEVEVESDHPHSEAQDMFKTLTFKGAEKVEVVFADETKTSDGAYVKFYKDDAHNATWGDDRYYGSKENGNWPGLNNRAPLTIPSNTFIVHFHASTPSPEYGFKLIAKAHTIEKTFPPAVPPPRSEALLAAFKASGTKALSGLISAGSPLLPSFTRLCGKLVKESLRVVPKTVRQGGDSKQVVKESAHPYPHNVNSSETMSFKGAKKLIITFDSKTRTENGCDYVCFYKDDTKSEMWGEKYSGGKDGSSSNWPGLKGFPPLVIESNKFTLHFRTDGSVNDWGWKFTVKIITDEFDMTAIPLHEMATSLKYGLGSLSEGFGTQAYPEVEEIAVFEKKIERKESKDRRRLSSEGGELDGKSETLQPVVFADEKVSASGGGKEPPSATNPVKFVTVPVSTNVLATAAAGGVVLATLPAKSVVNVVGEAKGEWLEVVTDGNTGYVLRRTDDTEHLTMLGEESDMSGSDGLSIADLELTDVVAKDTKPKLHPVWTVLDSCSAESTEIDNMFGNIPSQGLRGMMEELESFTTCLSHLLSIKYAQMSLTSLIPMMSLSSQFDLNDVSSMLEFLRIVFMNQKDVEMSDELLAVKVKVKELVEVCEEEAGENLKEREAAAESLAVNSLNVIRNKMKVEEMMPPITASRKVVETTHNYPDNADKYWRVTIEGAKRMMISFDERSSTETDCDYVTIYQGSERRTVLGGPYSGRKNSSEKNFPGVNRKPLWVDGNDIEIYFHSDSSNNDWGVKINIWGILEAPTKENVKKCELEIARLNCTPASVAFSCWMLGVLSPLKSLSGLMLSAESLRILRAYLKVCKEEEEKSKIISIVSSLLDNADKSRADSFEEVKKIVKVVTGMTSEEYARSGSVGNSQLLQSLMECSVKGIDLVGNYGWDGLEVPKWVGWIGDCRKILQSFESRTVPTPLILREYLPKLVKDNTINLHASASSTIEEHSGKVWTIEKANSVVVKFEGSTVLPPNSVITVEGGGKKRVLKGLVGATEMPSDSGVDVHANDLVVVGKDWKWGAAEEGEGTVMAICKWKDEPGKGVRVKWASGNESLYRYGYRGKYDVEVVGENDKSTKAIVMPGNSVTLTVDPGEEGEAGKSGKDFDWKGAFKFEPGITFNVPYREQEEFNADFSTCMWFKAGNEDEVLTSTSLFARKYSMDGMNLIQFDVILVNASTFNVVMGNAEMVSGISVGGQGVKVGMWNHVALTVGGEDVSVFLNGTMVGREKFVGTRMGAPMGGDMVVGSEFEGYIWNLKAWNRCLTEAEVKAEGEFGALEVGSTGAFQLLVTEEAGEVGRWMGASKWDAEAEKIGGGEEEAKKEYSWKCSLIPVYDVDSVGKEEMQKLRKEYCVSTLKHDEALVKYANEICVKKMLDTSSILRVGWEDISPVKEDLTRSPLLRDLSVLEAGVGEGTLKPILARWKIIQLFNRTLHSALSLIDLSNCKREGSLALLVSRNRRLIFRSLKLPMWEMALSATANNSDSMFELKMSRSRASKNIRNYLTDNLGRWSCFGQAFRQMHSIPPHTLRRAGQLYNTTFMGERAHDAGGPYRETYCEYAAEMMSTALPLFLPSPNGRHSVGQNRDAYVPNPDTSGGANRLDMYAFAGKIFGICVRSKDYLNLSLPSIVWKRLCNEEVNVDDLEAIDVSFVKSMESIRKIHEEGVDSETFGDIIFETFETLRSDDEKVELIEGGRDRDVSFENREEFVDLAIKFRLGEFDIMLDAICRGFSTVVPQRQLCLFSWEEVAQMVVGSPTIDIALLRSATEYSGCSAEDKHVKFFWQALKEFNQEERRAFLRFTWSRTTLPLNKDAFPQRFKLQSCGLSPADSYYPIAHTCFFSLELPAYSSLEITKDKLRYAAFNCSAIDGDDTDVGIAAANMGWEDD</sequence>
<organism evidence="7 8">
    <name type="scientific">Triparma strigata</name>
    <dbReference type="NCBI Taxonomy" id="1606541"/>
    <lineage>
        <taxon>Eukaryota</taxon>
        <taxon>Sar</taxon>
        <taxon>Stramenopiles</taxon>
        <taxon>Ochrophyta</taxon>
        <taxon>Bolidophyceae</taxon>
        <taxon>Parmales</taxon>
        <taxon>Triparmaceae</taxon>
        <taxon>Triparma</taxon>
    </lineage>
</organism>
<feature type="region of interest" description="Disordered" evidence="4">
    <location>
        <begin position="1"/>
        <end position="27"/>
    </location>
</feature>
<dbReference type="InterPro" id="IPR013320">
    <property type="entry name" value="ConA-like_dom_sf"/>
</dbReference>
<dbReference type="Proteomes" id="UP001165085">
    <property type="component" value="Unassembled WGS sequence"/>
</dbReference>
<dbReference type="Gene3D" id="3.90.1750.10">
    <property type="entry name" value="Hect, E3 ligase catalytic domains"/>
    <property type="match status" value="1"/>
</dbReference>
<comment type="caution">
    <text evidence="7">The sequence shown here is derived from an EMBL/GenBank/DDBJ whole genome shotgun (WGS) entry which is preliminary data.</text>
</comment>
<dbReference type="InterPro" id="IPR000859">
    <property type="entry name" value="CUB_dom"/>
</dbReference>
<dbReference type="SMART" id="SM00042">
    <property type="entry name" value="CUB"/>
    <property type="match status" value="3"/>
</dbReference>
<dbReference type="CDD" id="cd00041">
    <property type="entry name" value="CUB"/>
    <property type="match status" value="2"/>
</dbReference>
<dbReference type="Pfam" id="PF06701">
    <property type="entry name" value="MIB_HERC2"/>
    <property type="match status" value="1"/>
</dbReference>
<feature type="region of interest" description="Disordered" evidence="4">
    <location>
        <begin position="730"/>
        <end position="752"/>
    </location>
</feature>
<dbReference type="InterPro" id="IPR042469">
    <property type="entry name" value="HECTD3"/>
</dbReference>
<keyword evidence="1 3" id="KW-0833">Ubl conjugation pathway</keyword>
<feature type="compositionally biased region" description="Low complexity" evidence="4">
    <location>
        <begin position="373"/>
        <end position="387"/>
    </location>
</feature>
<dbReference type="InterPro" id="IPR039477">
    <property type="entry name" value="ILEI/PANDER_dom"/>
</dbReference>
<dbReference type="Gene3D" id="2.60.120.290">
    <property type="entry name" value="Spermadhesin, CUB domain"/>
    <property type="match status" value="3"/>
</dbReference>
<dbReference type="InterPro" id="IPR000569">
    <property type="entry name" value="HECT_dom"/>
</dbReference>
<reference evidence="8" key="1">
    <citation type="journal article" date="2023" name="Commun. Biol.">
        <title>Genome analysis of Parmales, the sister group of diatoms, reveals the evolutionary specialization of diatoms from phago-mixotrophs to photoautotrophs.</title>
        <authorList>
            <person name="Ban H."/>
            <person name="Sato S."/>
            <person name="Yoshikawa S."/>
            <person name="Yamada K."/>
            <person name="Nakamura Y."/>
            <person name="Ichinomiya M."/>
            <person name="Sato N."/>
            <person name="Blanc-Mathieu R."/>
            <person name="Endo H."/>
            <person name="Kuwata A."/>
            <person name="Ogata H."/>
        </authorList>
    </citation>
    <scope>NUCLEOTIDE SEQUENCE [LARGE SCALE GENOMIC DNA]</scope>
    <source>
        <strain evidence="8">NIES 3701</strain>
    </source>
</reference>
<feature type="region of interest" description="Disordered" evidence="4">
    <location>
        <begin position="2149"/>
        <end position="2170"/>
    </location>
</feature>
<dbReference type="Gene3D" id="3.30.2410.10">
    <property type="entry name" value="Hect, E3 ligase catalytic domain"/>
    <property type="match status" value="1"/>
</dbReference>
<feature type="compositionally biased region" description="Acidic residues" evidence="4">
    <location>
        <begin position="2437"/>
        <end position="2450"/>
    </location>
</feature>
<feature type="domain" description="HECT" evidence="5">
    <location>
        <begin position="4762"/>
        <end position="5113"/>
    </location>
</feature>
<evidence type="ECO:0000256" key="4">
    <source>
        <dbReference type="SAM" id="MobiDB-lite"/>
    </source>
</evidence>
<dbReference type="PANTHER" id="PTHR46654:SF1">
    <property type="entry name" value="E3 UBIQUITIN-PROTEIN LIGASE HECTD3"/>
    <property type="match status" value="1"/>
</dbReference>
<dbReference type="SMART" id="SM00119">
    <property type="entry name" value="HECTc"/>
    <property type="match status" value="1"/>
</dbReference>
<dbReference type="SUPFAM" id="SSF49854">
    <property type="entry name" value="Spermadhesin, CUB domain"/>
    <property type="match status" value="2"/>
</dbReference>
<dbReference type="GO" id="GO:0016567">
    <property type="term" value="P:protein ubiquitination"/>
    <property type="evidence" value="ECO:0007669"/>
    <property type="project" value="InterPro"/>
</dbReference>
<dbReference type="SUPFAM" id="SSF159034">
    <property type="entry name" value="Mib/herc2 domain-like"/>
    <property type="match status" value="1"/>
</dbReference>
<feature type="compositionally biased region" description="Acidic residues" evidence="4">
    <location>
        <begin position="2501"/>
        <end position="2511"/>
    </location>
</feature>
<proteinExistence type="predicted"/>
<feature type="region of interest" description="Disordered" evidence="4">
    <location>
        <begin position="2434"/>
        <end position="2519"/>
    </location>
</feature>
<dbReference type="PANTHER" id="PTHR46654">
    <property type="entry name" value="E3 UBIQUITIN-PROTEIN LIGASE HECTD3"/>
    <property type="match status" value="1"/>
</dbReference>
<dbReference type="InterPro" id="IPR035914">
    <property type="entry name" value="Sperma_CUB_dom_sf"/>
</dbReference>
<dbReference type="PROSITE" id="PS50237">
    <property type="entry name" value="HECT"/>
    <property type="match status" value="1"/>
</dbReference>
<feature type="compositionally biased region" description="Acidic residues" evidence="4">
    <location>
        <begin position="2460"/>
        <end position="2469"/>
    </location>
</feature>
<dbReference type="Pfam" id="PF15711">
    <property type="entry name" value="ILEI"/>
    <property type="match status" value="1"/>
</dbReference>
<dbReference type="SUPFAM" id="SSF49899">
    <property type="entry name" value="Concanavalin A-like lectins/glucanases"/>
    <property type="match status" value="2"/>
</dbReference>
<dbReference type="GO" id="GO:0046872">
    <property type="term" value="F:metal ion binding"/>
    <property type="evidence" value="ECO:0007669"/>
    <property type="project" value="InterPro"/>
</dbReference>
<dbReference type="Pfam" id="PF13385">
    <property type="entry name" value="Laminin_G_3"/>
    <property type="match status" value="2"/>
</dbReference>
<feature type="region of interest" description="Disordered" evidence="4">
    <location>
        <begin position="507"/>
        <end position="610"/>
    </location>
</feature>
<feature type="region of interest" description="Disordered" evidence="4">
    <location>
        <begin position="99"/>
        <end position="142"/>
    </location>
</feature>
<evidence type="ECO:0000313" key="7">
    <source>
        <dbReference type="EMBL" id="GMH70069.1"/>
    </source>
</evidence>
<dbReference type="GO" id="GO:0004842">
    <property type="term" value="F:ubiquitin-protein transferase activity"/>
    <property type="evidence" value="ECO:0007669"/>
    <property type="project" value="InterPro"/>
</dbReference>
<feature type="region of interest" description="Disordered" evidence="4">
    <location>
        <begin position="1435"/>
        <end position="1488"/>
    </location>
</feature>
<gene>
    <name evidence="7" type="ORF">TrST_g7275</name>
</gene>
<feature type="region of interest" description="Disordered" evidence="4">
    <location>
        <begin position="371"/>
        <end position="390"/>
    </location>
</feature>
<evidence type="ECO:0000256" key="2">
    <source>
        <dbReference type="ARBA" id="ARBA00023157"/>
    </source>
</evidence>
<feature type="compositionally biased region" description="Low complexity" evidence="4">
    <location>
        <begin position="1"/>
        <end position="21"/>
    </location>
</feature>
<feature type="compositionally biased region" description="Low complexity" evidence="4">
    <location>
        <begin position="576"/>
        <end position="603"/>
    </location>
</feature>
<protein>
    <submittedName>
        <fullName evidence="7">Uncharacterized protein</fullName>
    </submittedName>
</protein>
<dbReference type="Pfam" id="PF00431">
    <property type="entry name" value="CUB"/>
    <property type="match status" value="1"/>
</dbReference>
<dbReference type="SUPFAM" id="SSF56204">
    <property type="entry name" value="Hect, E3 ligase catalytic domain"/>
    <property type="match status" value="1"/>
</dbReference>
<evidence type="ECO:0000259" key="6">
    <source>
        <dbReference type="PROSITE" id="PS51416"/>
    </source>
</evidence>
<feature type="domain" description="MIB/HERC2" evidence="6">
    <location>
        <begin position="4238"/>
        <end position="4312"/>
    </location>
</feature>
<feature type="active site" description="Glycyl thioester intermediate" evidence="3">
    <location>
        <position position="5074"/>
    </location>
</feature>
<feature type="region of interest" description="Disordered" evidence="4">
    <location>
        <begin position="3421"/>
        <end position="3440"/>
    </location>
</feature>